<accession>A0A9Q3PIP1</accession>
<dbReference type="Proteomes" id="UP000765509">
    <property type="component" value="Unassembled WGS sequence"/>
</dbReference>
<dbReference type="AlphaFoldDB" id="A0A9Q3PIP1"/>
<keyword evidence="2" id="KW-1185">Reference proteome</keyword>
<sequence>MGIGLKSTQMHIWKNHILRNKTAGEHTYLKLSVARIDYVVLGQQFYDWIKMERRLRSSPQEKGQNKEIRASRSVIEEYKGTSLEKEDKEDGNFDLKEDDKFLKGQYNMGYYYDQKREEESALRAKLDYFSDEIKKGYGIKGSMEERYSQFTENEIHKDEEATESYQAFNLALSDYNEEENMEINDYYFFNQKIPEKEVNWEELIFGKNLEEKEEWVTRASSPALKEDLCEEMTIKNPLNNKNKVNENILSDVEILRQITEFLKETTNKDQEEIPQIPQVTEFPICSNNKKLQKRKFKHKKQNNTSKLIKDIKMNIHFSFEMNHKKHKRISFKKRSFREEIFSLINNFFFIYKKRIQNNINKQKKERFKGQRKGKSFQEA</sequence>
<evidence type="ECO:0000313" key="1">
    <source>
        <dbReference type="EMBL" id="MBW0561756.1"/>
    </source>
</evidence>
<gene>
    <name evidence="1" type="ORF">O181_101471</name>
</gene>
<proteinExistence type="predicted"/>
<organism evidence="1 2">
    <name type="scientific">Austropuccinia psidii MF-1</name>
    <dbReference type="NCBI Taxonomy" id="1389203"/>
    <lineage>
        <taxon>Eukaryota</taxon>
        <taxon>Fungi</taxon>
        <taxon>Dikarya</taxon>
        <taxon>Basidiomycota</taxon>
        <taxon>Pucciniomycotina</taxon>
        <taxon>Pucciniomycetes</taxon>
        <taxon>Pucciniales</taxon>
        <taxon>Sphaerophragmiaceae</taxon>
        <taxon>Austropuccinia</taxon>
    </lineage>
</organism>
<reference evidence="1" key="1">
    <citation type="submission" date="2021-03" db="EMBL/GenBank/DDBJ databases">
        <title>Draft genome sequence of rust myrtle Austropuccinia psidii MF-1, a brazilian biotype.</title>
        <authorList>
            <person name="Quecine M.C."/>
            <person name="Pachon D.M.R."/>
            <person name="Bonatelli M.L."/>
            <person name="Correr F.H."/>
            <person name="Franceschini L.M."/>
            <person name="Leite T.F."/>
            <person name="Margarido G.R.A."/>
            <person name="Almeida C.A."/>
            <person name="Ferrarezi J.A."/>
            <person name="Labate C.A."/>
        </authorList>
    </citation>
    <scope>NUCLEOTIDE SEQUENCE</scope>
    <source>
        <strain evidence="1">MF-1</strain>
    </source>
</reference>
<comment type="caution">
    <text evidence="1">The sequence shown here is derived from an EMBL/GenBank/DDBJ whole genome shotgun (WGS) entry which is preliminary data.</text>
</comment>
<evidence type="ECO:0000313" key="2">
    <source>
        <dbReference type="Proteomes" id="UP000765509"/>
    </source>
</evidence>
<name>A0A9Q3PIP1_9BASI</name>
<dbReference type="EMBL" id="AVOT02071468">
    <property type="protein sequence ID" value="MBW0561756.1"/>
    <property type="molecule type" value="Genomic_DNA"/>
</dbReference>
<protein>
    <submittedName>
        <fullName evidence="1">Uncharacterized protein</fullName>
    </submittedName>
</protein>